<comment type="similarity">
    <text evidence="1">Belongs to the type-B carboxylesterase/lipase family.</text>
</comment>
<feature type="domain" description="AMP-dependent synthetase/ligase" evidence="6">
    <location>
        <begin position="332"/>
        <end position="640"/>
    </location>
</feature>
<organism evidence="8 9">
    <name type="scientific">Coptotermes formosanus</name>
    <name type="common">Formosan subterranean termite</name>
    <dbReference type="NCBI Taxonomy" id="36987"/>
    <lineage>
        <taxon>Eukaryota</taxon>
        <taxon>Metazoa</taxon>
        <taxon>Ecdysozoa</taxon>
        <taxon>Arthropoda</taxon>
        <taxon>Hexapoda</taxon>
        <taxon>Insecta</taxon>
        <taxon>Pterygota</taxon>
        <taxon>Neoptera</taxon>
        <taxon>Polyneoptera</taxon>
        <taxon>Dictyoptera</taxon>
        <taxon>Blattodea</taxon>
        <taxon>Blattoidea</taxon>
        <taxon>Termitoidae</taxon>
        <taxon>Rhinotermitidae</taxon>
        <taxon>Coptotermes</taxon>
    </lineage>
</organism>
<protein>
    <submittedName>
        <fullName evidence="8">Uncharacterized protein</fullName>
    </submittedName>
</protein>
<dbReference type="SUPFAM" id="SSF56801">
    <property type="entry name" value="Acetyl-CoA synthetase-like"/>
    <property type="match status" value="1"/>
</dbReference>
<evidence type="ECO:0000256" key="4">
    <source>
        <dbReference type="ARBA" id="ARBA00023180"/>
    </source>
</evidence>
<dbReference type="InterPro" id="IPR025110">
    <property type="entry name" value="AMP-bd_C"/>
</dbReference>
<evidence type="ECO:0000259" key="6">
    <source>
        <dbReference type="Pfam" id="PF00501"/>
    </source>
</evidence>
<dbReference type="Pfam" id="PF13193">
    <property type="entry name" value="AMP-binding_C"/>
    <property type="match status" value="1"/>
</dbReference>
<dbReference type="PROSITE" id="PS00455">
    <property type="entry name" value="AMP_BINDING"/>
    <property type="match status" value="1"/>
</dbReference>
<dbReference type="InterPro" id="IPR020845">
    <property type="entry name" value="AMP-binding_CS"/>
</dbReference>
<dbReference type="InterPro" id="IPR050309">
    <property type="entry name" value="Type-B_Carboxylest/Lipase"/>
</dbReference>
<dbReference type="InterPro" id="IPR045851">
    <property type="entry name" value="AMP-bd_C_sf"/>
</dbReference>
<dbReference type="Proteomes" id="UP000502823">
    <property type="component" value="Unassembled WGS sequence"/>
</dbReference>
<accession>A0A6L2Q3A7</accession>
<evidence type="ECO:0000256" key="3">
    <source>
        <dbReference type="ARBA" id="ARBA00022801"/>
    </source>
</evidence>
<dbReference type="InterPro" id="IPR000873">
    <property type="entry name" value="AMP-dep_synth/lig_dom"/>
</dbReference>
<gene>
    <name evidence="8" type="ORF">Cfor_05946</name>
</gene>
<keyword evidence="4" id="KW-0325">Glycoprotein</keyword>
<evidence type="ECO:0000313" key="8">
    <source>
        <dbReference type="EMBL" id="GFG36327.1"/>
    </source>
</evidence>
<dbReference type="EMBL" id="BLKM01012412">
    <property type="protein sequence ID" value="GFG36327.1"/>
    <property type="molecule type" value="Genomic_DNA"/>
</dbReference>
<evidence type="ECO:0000256" key="1">
    <source>
        <dbReference type="ARBA" id="ARBA00005964"/>
    </source>
</evidence>
<dbReference type="InterPro" id="IPR002018">
    <property type="entry name" value="CarbesteraseB"/>
</dbReference>
<name>A0A6L2Q3A7_COPFO</name>
<dbReference type="PROSITE" id="PS00122">
    <property type="entry name" value="CARBOXYLESTERASE_B_1"/>
    <property type="match status" value="1"/>
</dbReference>
<dbReference type="Pfam" id="PF00501">
    <property type="entry name" value="AMP-binding"/>
    <property type="match status" value="1"/>
</dbReference>
<sequence>MQAIIAQPVRVTVRQGVLKGKIMTSAKGRTFYAFQSIPYAKPPTGDLRFRAPQRPAPWVGELDATEPGPACIQFTMNSTVVGSEDCLHLNVFTTYLPKQNGRLNKQNGRLLDVMFWIHGGGFYLGSANDYPPQYLMDKNVVFVSTNYRLGVLGFLSTGDDESPGNYGLRDQTAALEWVQENIAAFGGNPNSVTIFGQSAGSMSVHYHILSRLSKGLFHRAISMSGTAFSPFVRCQDPLRMAQNQARIVNCPDSNTSTLVDCLRHTDAVTLIRTYPAVNLFYVPCVENQTARNPKPFLRAEPPALIRAGDFSKVPWIVGSTSQEVAFVVASPQLLYSVNKVDIKALICSEFYKTNSCYQILRAVIPELDGYPESGAEIKGSKTPSLRTLILMSDKQYRGAYRLIDVMASARPESLQIIRDLQTKIQADDGCAIHFSSGTTGFPKGVLLSNHNLINSAMEMGRRFGIDMKGSKLLASTLFCHTSGTLLVIVAGLCHGVTCVIPAPVFDARKMVEGLIQERCTHIFGTPSLFLDMICTSQELGLQVTTLQAAAYGGAPCSQELALQMKRTLNIKTLVPAYGMTEICVAFCAQPGDTLEQTTATVGFVLDHIEVKVVDKEGRMVPMGTPGELWVRGYGVMLGYWNDEEKTRQFLGPDGWAKTGDQFVLQEDGYGRIVGRIKDVIIRIGDKIFPTEIEDFFTGHPDILEAQAFGVPDPKVGEEVCVFLRLREGATLTEQDVRDYCKDKIVEYRIPRYIRFVKDFERTAIGKVQKFRLLEQLQRELDSKNLPWEQNDHTSYRDLNHKFINAKCKCQTKFHRPGSCNIFRNDWREIGEYERAEVDWTGLDSDRFGSVRLYSSGLDWTGLGSIRIGSTLVDWTGLDSGRFGSVRLYSSGLDWTGLGSIRIGSTLLDWTGLDLT</sequence>
<dbReference type="PANTHER" id="PTHR11559">
    <property type="entry name" value="CARBOXYLESTERASE"/>
    <property type="match status" value="1"/>
</dbReference>
<dbReference type="InParanoid" id="A0A6L2Q3A7"/>
<dbReference type="Gene3D" id="3.40.50.1820">
    <property type="entry name" value="alpha/beta hydrolase"/>
    <property type="match status" value="1"/>
</dbReference>
<feature type="domain" description="Carboxylesterase type B" evidence="5">
    <location>
        <begin position="10"/>
        <end position="330"/>
    </location>
</feature>
<feature type="domain" description="AMP-binding enzyme C-terminal" evidence="7">
    <location>
        <begin position="691"/>
        <end position="766"/>
    </location>
</feature>
<dbReference type="Pfam" id="PF00135">
    <property type="entry name" value="COesterase"/>
    <property type="match status" value="1"/>
</dbReference>
<keyword evidence="2" id="KW-0719">Serine esterase</keyword>
<keyword evidence="3" id="KW-0378">Hydrolase</keyword>
<evidence type="ECO:0000313" key="9">
    <source>
        <dbReference type="Proteomes" id="UP000502823"/>
    </source>
</evidence>
<keyword evidence="9" id="KW-1185">Reference proteome</keyword>
<dbReference type="Gene3D" id="2.30.38.10">
    <property type="entry name" value="Luciferase, Domain 3"/>
    <property type="match status" value="1"/>
</dbReference>
<evidence type="ECO:0000259" key="7">
    <source>
        <dbReference type="Pfam" id="PF13193"/>
    </source>
</evidence>
<evidence type="ECO:0000259" key="5">
    <source>
        <dbReference type="Pfam" id="PF00135"/>
    </source>
</evidence>
<reference evidence="9" key="1">
    <citation type="submission" date="2020-01" db="EMBL/GenBank/DDBJ databases">
        <title>Draft genome sequence of the Termite Coptotermes fromosanus.</title>
        <authorList>
            <person name="Itakura S."/>
            <person name="Yosikawa Y."/>
            <person name="Umezawa K."/>
        </authorList>
    </citation>
    <scope>NUCLEOTIDE SEQUENCE [LARGE SCALE GENOMIC DNA]</scope>
</reference>
<dbReference type="SUPFAM" id="SSF53474">
    <property type="entry name" value="alpha/beta-Hydrolases"/>
    <property type="match status" value="1"/>
</dbReference>
<dbReference type="GO" id="GO:0052689">
    <property type="term" value="F:carboxylic ester hydrolase activity"/>
    <property type="evidence" value="ECO:0007669"/>
    <property type="project" value="UniProtKB-KW"/>
</dbReference>
<dbReference type="Gene3D" id="3.40.50.980">
    <property type="match status" value="1"/>
</dbReference>
<dbReference type="InterPro" id="IPR029058">
    <property type="entry name" value="AB_hydrolase_fold"/>
</dbReference>
<dbReference type="OrthoDB" id="10253115at2759"/>
<dbReference type="Gene3D" id="3.30.300.30">
    <property type="match status" value="1"/>
</dbReference>
<proteinExistence type="inferred from homology"/>
<evidence type="ECO:0000256" key="2">
    <source>
        <dbReference type="ARBA" id="ARBA00022487"/>
    </source>
</evidence>
<comment type="caution">
    <text evidence="8">The sequence shown here is derived from an EMBL/GenBank/DDBJ whole genome shotgun (WGS) entry which is preliminary data.</text>
</comment>
<dbReference type="InterPro" id="IPR019826">
    <property type="entry name" value="Carboxylesterase_B_AS"/>
</dbReference>
<dbReference type="AlphaFoldDB" id="A0A6L2Q3A7"/>